<keyword evidence="6 9" id="KW-0067">ATP-binding</keyword>
<feature type="domain" description="Protein kinase" evidence="11">
    <location>
        <begin position="11"/>
        <end position="276"/>
    </location>
</feature>
<keyword evidence="3" id="KW-0808">Transferase</keyword>
<dbReference type="PROSITE" id="PS00107">
    <property type="entry name" value="PROTEIN_KINASE_ATP"/>
    <property type="match status" value="1"/>
</dbReference>
<evidence type="ECO:0000313" key="12">
    <source>
        <dbReference type="EMBL" id="KAF3887898.1"/>
    </source>
</evidence>
<dbReference type="RefSeq" id="WP_038089381.1">
    <property type="nucleotide sequence ID" value="NZ_JHEG04000001.1"/>
</dbReference>
<dbReference type="EC" id="2.7.11.1" evidence="1"/>
<reference evidence="13" key="1">
    <citation type="journal article" date="2015" name="Genome Announc.">
        <title>Draft Genome Sequence of Tolypothrix boutellei Strain VB521301.</title>
        <authorList>
            <person name="Chandrababunaidu M.M."/>
            <person name="Singh D."/>
            <person name="Sen D."/>
            <person name="Bhan S."/>
            <person name="Das S."/>
            <person name="Gupta A."/>
            <person name="Adhikary S.P."/>
            <person name="Tripathy S."/>
        </authorList>
    </citation>
    <scope>NUCLEOTIDE SEQUENCE</scope>
    <source>
        <strain evidence="13">VB521301</strain>
    </source>
</reference>
<evidence type="ECO:0000256" key="8">
    <source>
        <dbReference type="ARBA" id="ARBA00048679"/>
    </source>
</evidence>
<dbReference type="InterPro" id="IPR025344">
    <property type="entry name" value="CDP1-like_IMS"/>
</dbReference>
<dbReference type="Pfam" id="PF13355">
    <property type="entry name" value="ARC6-like_IMS"/>
    <property type="match status" value="1"/>
</dbReference>
<evidence type="ECO:0000256" key="10">
    <source>
        <dbReference type="SAM" id="MobiDB-lite"/>
    </source>
</evidence>
<evidence type="ECO:0000256" key="9">
    <source>
        <dbReference type="PROSITE-ProRule" id="PRU10141"/>
    </source>
</evidence>
<keyword evidence="5 13" id="KW-0418">Kinase</keyword>
<dbReference type="CDD" id="cd14014">
    <property type="entry name" value="STKc_PknB_like"/>
    <property type="match status" value="1"/>
</dbReference>
<dbReference type="GO" id="GO:0004674">
    <property type="term" value="F:protein serine/threonine kinase activity"/>
    <property type="evidence" value="ECO:0007669"/>
    <property type="project" value="UniProtKB-KW"/>
</dbReference>
<evidence type="ECO:0000256" key="3">
    <source>
        <dbReference type="ARBA" id="ARBA00022679"/>
    </source>
</evidence>
<evidence type="ECO:0000313" key="13">
    <source>
        <dbReference type="EMBL" id="KIE13138.1"/>
    </source>
</evidence>
<evidence type="ECO:0000256" key="5">
    <source>
        <dbReference type="ARBA" id="ARBA00022777"/>
    </source>
</evidence>
<feature type="region of interest" description="Disordered" evidence="10">
    <location>
        <begin position="296"/>
        <end position="324"/>
    </location>
</feature>
<feature type="compositionally biased region" description="Pro residues" evidence="10">
    <location>
        <begin position="296"/>
        <end position="310"/>
    </location>
</feature>
<dbReference type="PANTHER" id="PTHR24363">
    <property type="entry name" value="SERINE/THREONINE PROTEIN KINASE"/>
    <property type="match status" value="1"/>
</dbReference>
<evidence type="ECO:0000256" key="1">
    <source>
        <dbReference type="ARBA" id="ARBA00012513"/>
    </source>
</evidence>
<dbReference type="EMBL" id="JHEG02000019">
    <property type="protein sequence ID" value="KIE13138.1"/>
    <property type="molecule type" value="Genomic_DNA"/>
</dbReference>
<evidence type="ECO:0000259" key="11">
    <source>
        <dbReference type="PROSITE" id="PS50011"/>
    </source>
</evidence>
<organism evidence="13">
    <name type="scientific">Tolypothrix bouteillei VB521301</name>
    <dbReference type="NCBI Taxonomy" id="1479485"/>
    <lineage>
        <taxon>Bacteria</taxon>
        <taxon>Bacillati</taxon>
        <taxon>Cyanobacteriota</taxon>
        <taxon>Cyanophyceae</taxon>
        <taxon>Nostocales</taxon>
        <taxon>Tolypothrichaceae</taxon>
        <taxon>Tolypothrix</taxon>
    </lineage>
</organism>
<dbReference type="InterPro" id="IPR008271">
    <property type="entry name" value="Ser/Thr_kinase_AS"/>
</dbReference>
<dbReference type="OrthoDB" id="428678at2"/>
<evidence type="ECO:0000313" key="14">
    <source>
        <dbReference type="Proteomes" id="UP000029738"/>
    </source>
</evidence>
<dbReference type="SUPFAM" id="SSF56112">
    <property type="entry name" value="Protein kinase-like (PK-like)"/>
    <property type="match status" value="1"/>
</dbReference>
<evidence type="ECO:0000256" key="2">
    <source>
        <dbReference type="ARBA" id="ARBA00022527"/>
    </source>
</evidence>
<accession>A0A0C1RBW9</accession>
<feature type="region of interest" description="Disordered" evidence="10">
    <location>
        <begin position="368"/>
        <end position="423"/>
    </location>
</feature>
<dbReference type="Proteomes" id="UP000029738">
    <property type="component" value="Unassembled WGS sequence"/>
</dbReference>
<gene>
    <name evidence="13" type="ORF">DA73_0206985</name>
    <name evidence="12" type="ORF">DA73_0400022195</name>
</gene>
<dbReference type="InterPro" id="IPR017441">
    <property type="entry name" value="Protein_kinase_ATP_BS"/>
</dbReference>
<name>A0A0C1RBW9_9CYAN</name>
<dbReference type="PROSITE" id="PS50011">
    <property type="entry name" value="PROTEIN_KINASE_DOM"/>
    <property type="match status" value="1"/>
</dbReference>
<keyword evidence="2 13" id="KW-0723">Serine/threonine-protein kinase</keyword>
<evidence type="ECO:0000256" key="4">
    <source>
        <dbReference type="ARBA" id="ARBA00022741"/>
    </source>
</evidence>
<keyword evidence="4 9" id="KW-0547">Nucleotide-binding</keyword>
<feature type="binding site" evidence="9">
    <location>
        <position position="42"/>
    </location>
    <ligand>
        <name>ATP</name>
        <dbReference type="ChEBI" id="CHEBI:30616"/>
    </ligand>
</feature>
<protein>
    <recommendedName>
        <fullName evidence="1">non-specific serine/threonine protein kinase</fullName>
        <ecNumber evidence="1">2.7.11.1</ecNumber>
    </recommendedName>
</protein>
<dbReference type="SMART" id="SM00220">
    <property type="entry name" value="S_TKc"/>
    <property type="match status" value="1"/>
</dbReference>
<keyword evidence="14" id="KW-1185">Reference proteome</keyword>
<dbReference type="PROSITE" id="PS00108">
    <property type="entry name" value="PROTEIN_KINASE_ST"/>
    <property type="match status" value="1"/>
</dbReference>
<dbReference type="InterPro" id="IPR000719">
    <property type="entry name" value="Prot_kinase_dom"/>
</dbReference>
<comment type="caution">
    <text evidence="13">The sequence shown here is derived from an EMBL/GenBank/DDBJ whole genome shotgun (WGS) entry which is preliminary data.</text>
</comment>
<evidence type="ECO:0000256" key="6">
    <source>
        <dbReference type="ARBA" id="ARBA00022840"/>
    </source>
</evidence>
<dbReference type="AlphaFoldDB" id="A0A0C1RBW9"/>
<feature type="region of interest" description="Disordered" evidence="10">
    <location>
        <begin position="452"/>
        <end position="472"/>
    </location>
</feature>
<sequence>MITPALLNNRYKVLRVLGSGGFGETFLAEDTQMPSSRRCVIKQLKPVADNLQVYQLVQQRFQQEAAILEELGDRSDRIPRLYAYFSENGQFYLVQEYIEGQTLTQKVYQQGVLNESEVKDILINILPILDFVHSKRIVHRDIKPDNIILRFSDGKPVLIDFGAVKLTMQTEMASGNANPSIVIGTPGFMPTEQSIGRPVFASDIYSLGLTAIYLLTGRMPQQLACDNITGETLWRDFAPYISPGFADVLDRAIRRTPSERYSSVQQMLVALQTPAIPVAPTVPVYVAPTVPLNSPPVTPSPPSIPAPQPTIPVGQPPVVSYQSPATTASVTSHNGIAPWQQGIAIGVLVGACVVGGFWFLKGQTPAPLEGTTVVRSGSTSKSSSNSNRGQEPSTTQSNNSSTPPDSDSQQSQQGNATSPPAFAESEARDLINKWLLAKRVMFAPPYDPQPAAELTTGSQYESTAGEEGSINSLKKDGHSYRYRVQTIDSVDEFSVNGDRAIIQVKVTEDRTLLDRNGNILPKETDYKTRTVRYNLEFADDRWKIASTEIINSDR</sequence>
<dbReference type="STRING" id="1479485.DA73_0206985"/>
<proteinExistence type="predicted"/>
<dbReference type="PANTHER" id="PTHR24363:SF0">
    <property type="entry name" value="SERINE_THREONINE KINASE LIKE DOMAIN CONTAINING 1"/>
    <property type="match status" value="1"/>
</dbReference>
<dbReference type="Pfam" id="PF00069">
    <property type="entry name" value="Pkinase"/>
    <property type="match status" value="1"/>
</dbReference>
<reference evidence="12" key="2">
    <citation type="submission" date="2019-11" db="EMBL/GenBank/DDBJ databases">
        <title>Improved Assembly of Tolypothrix boutellei genome.</title>
        <authorList>
            <person name="Sarangi A.N."/>
            <person name="Mukherjee M."/>
            <person name="Ghosh S."/>
            <person name="Singh D."/>
            <person name="Das A."/>
            <person name="Kant S."/>
            <person name="Prusty A."/>
            <person name="Tripathy S."/>
        </authorList>
    </citation>
    <scope>NUCLEOTIDE SEQUENCE</scope>
    <source>
        <strain evidence="12">VB521301</strain>
    </source>
</reference>
<evidence type="ECO:0000256" key="7">
    <source>
        <dbReference type="ARBA" id="ARBA00047899"/>
    </source>
</evidence>
<comment type="catalytic activity">
    <reaction evidence="8">
        <text>L-seryl-[protein] + ATP = O-phospho-L-seryl-[protein] + ADP + H(+)</text>
        <dbReference type="Rhea" id="RHEA:17989"/>
        <dbReference type="Rhea" id="RHEA-COMP:9863"/>
        <dbReference type="Rhea" id="RHEA-COMP:11604"/>
        <dbReference type="ChEBI" id="CHEBI:15378"/>
        <dbReference type="ChEBI" id="CHEBI:29999"/>
        <dbReference type="ChEBI" id="CHEBI:30616"/>
        <dbReference type="ChEBI" id="CHEBI:83421"/>
        <dbReference type="ChEBI" id="CHEBI:456216"/>
        <dbReference type="EC" id="2.7.11.1"/>
    </reaction>
</comment>
<dbReference type="InterPro" id="IPR011009">
    <property type="entry name" value="Kinase-like_dom_sf"/>
</dbReference>
<dbReference type="GO" id="GO:0005524">
    <property type="term" value="F:ATP binding"/>
    <property type="evidence" value="ECO:0007669"/>
    <property type="project" value="UniProtKB-UniRule"/>
</dbReference>
<feature type="compositionally biased region" description="Low complexity" evidence="10">
    <location>
        <begin position="372"/>
        <end position="413"/>
    </location>
</feature>
<comment type="catalytic activity">
    <reaction evidence="7">
        <text>L-threonyl-[protein] + ATP = O-phospho-L-threonyl-[protein] + ADP + H(+)</text>
        <dbReference type="Rhea" id="RHEA:46608"/>
        <dbReference type="Rhea" id="RHEA-COMP:11060"/>
        <dbReference type="Rhea" id="RHEA-COMP:11605"/>
        <dbReference type="ChEBI" id="CHEBI:15378"/>
        <dbReference type="ChEBI" id="CHEBI:30013"/>
        <dbReference type="ChEBI" id="CHEBI:30616"/>
        <dbReference type="ChEBI" id="CHEBI:61977"/>
        <dbReference type="ChEBI" id="CHEBI:456216"/>
        <dbReference type="EC" id="2.7.11.1"/>
    </reaction>
</comment>
<dbReference type="EMBL" id="JHEG04000001">
    <property type="protein sequence ID" value="KAF3887898.1"/>
    <property type="molecule type" value="Genomic_DNA"/>
</dbReference>
<dbReference type="Gene3D" id="1.10.510.10">
    <property type="entry name" value="Transferase(Phosphotransferase) domain 1"/>
    <property type="match status" value="1"/>
</dbReference>